<keyword evidence="3 5" id="KW-1133">Transmembrane helix</keyword>
<evidence type="ECO:0000313" key="6">
    <source>
        <dbReference type="EMBL" id="KAF2240005.1"/>
    </source>
</evidence>
<evidence type="ECO:0000256" key="1">
    <source>
        <dbReference type="ARBA" id="ARBA00004167"/>
    </source>
</evidence>
<evidence type="ECO:0000256" key="5">
    <source>
        <dbReference type="SAM" id="Phobius"/>
    </source>
</evidence>
<keyword evidence="2 5" id="KW-0812">Transmembrane</keyword>
<keyword evidence="7" id="KW-1185">Reference proteome</keyword>
<gene>
    <name evidence="6" type="ORF">EV356DRAFT_527850</name>
</gene>
<proteinExistence type="predicted"/>
<evidence type="ECO:0000256" key="2">
    <source>
        <dbReference type="ARBA" id="ARBA00022692"/>
    </source>
</evidence>
<dbReference type="Proteomes" id="UP000800092">
    <property type="component" value="Unassembled WGS sequence"/>
</dbReference>
<dbReference type="AlphaFoldDB" id="A0A6A6HPH7"/>
<comment type="subcellular location">
    <subcellularLocation>
        <location evidence="1">Membrane</location>
        <topology evidence="1">Single-pass membrane protein</topology>
    </subcellularLocation>
</comment>
<dbReference type="GO" id="GO:0016020">
    <property type="term" value="C:membrane"/>
    <property type="evidence" value="ECO:0007669"/>
    <property type="project" value="UniProtKB-SubCell"/>
</dbReference>
<dbReference type="InterPro" id="IPR051694">
    <property type="entry name" value="Immunoregulatory_rcpt-like"/>
</dbReference>
<keyword evidence="4 5" id="KW-0472">Membrane</keyword>
<protein>
    <submittedName>
        <fullName evidence="6">Uncharacterized protein</fullName>
    </submittedName>
</protein>
<evidence type="ECO:0000256" key="4">
    <source>
        <dbReference type="ARBA" id="ARBA00023136"/>
    </source>
</evidence>
<feature type="transmembrane region" description="Helical" evidence="5">
    <location>
        <begin position="141"/>
        <end position="163"/>
    </location>
</feature>
<accession>A0A6A6HPH7</accession>
<sequence length="290" mass="31452">MGSLENTGAVIFSQTLSNGATAAATAFAGGDGTNDGNNDGGQIINQNGGVTTIFQTQTQTQTQTQFQSQFQTESIENTITDTVTARSESMNEISTLTVLSTVTTASSSEISPLTGTSTSSLSVATSNASQPGHHHLPGGEIAGIVIGACAGLILLFALVWLLLRRRLRSKVKDGSQSRVVKRWGDVTLTDPSTKQHGFRVEIERRELDEETGRGEFDAETERRELDPAAERRELVGQIPYRFREHLQEYGTPITRHELPGASFKERSVVDERSKRDLAGAQQKFGTYYVG</sequence>
<dbReference type="GO" id="GO:0071944">
    <property type="term" value="C:cell periphery"/>
    <property type="evidence" value="ECO:0007669"/>
    <property type="project" value="UniProtKB-ARBA"/>
</dbReference>
<evidence type="ECO:0000313" key="7">
    <source>
        <dbReference type="Proteomes" id="UP000800092"/>
    </source>
</evidence>
<dbReference type="PANTHER" id="PTHR15549">
    <property type="entry name" value="PAIRED IMMUNOGLOBULIN-LIKE TYPE 2 RECEPTOR"/>
    <property type="match status" value="1"/>
</dbReference>
<evidence type="ECO:0000256" key="3">
    <source>
        <dbReference type="ARBA" id="ARBA00022989"/>
    </source>
</evidence>
<dbReference type="PANTHER" id="PTHR15549:SF6">
    <property type="entry name" value="MID2 DOMAIN-CONTAINING PROTEIN"/>
    <property type="match status" value="1"/>
</dbReference>
<organism evidence="6 7">
    <name type="scientific">Viridothelium virens</name>
    <name type="common">Speckled blister lichen</name>
    <name type="synonym">Trypethelium virens</name>
    <dbReference type="NCBI Taxonomy" id="1048519"/>
    <lineage>
        <taxon>Eukaryota</taxon>
        <taxon>Fungi</taxon>
        <taxon>Dikarya</taxon>
        <taxon>Ascomycota</taxon>
        <taxon>Pezizomycotina</taxon>
        <taxon>Dothideomycetes</taxon>
        <taxon>Dothideomycetes incertae sedis</taxon>
        <taxon>Trypetheliales</taxon>
        <taxon>Trypetheliaceae</taxon>
        <taxon>Viridothelium</taxon>
    </lineage>
</organism>
<reference evidence="6" key="1">
    <citation type="journal article" date="2020" name="Stud. Mycol.">
        <title>101 Dothideomycetes genomes: a test case for predicting lifestyles and emergence of pathogens.</title>
        <authorList>
            <person name="Haridas S."/>
            <person name="Albert R."/>
            <person name="Binder M."/>
            <person name="Bloem J."/>
            <person name="Labutti K."/>
            <person name="Salamov A."/>
            <person name="Andreopoulos B."/>
            <person name="Baker S."/>
            <person name="Barry K."/>
            <person name="Bills G."/>
            <person name="Bluhm B."/>
            <person name="Cannon C."/>
            <person name="Castanera R."/>
            <person name="Culley D."/>
            <person name="Daum C."/>
            <person name="Ezra D."/>
            <person name="Gonzalez J."/>
            <person name="Henrissat B."/>
            <person name="Kuo A."/>
            <person name="Liang C."/>
            <person name="Lipzen A."/>
            <person name="Lutzoni F."/>
            <person name="Magnuson J."/>
            <person name="Mondo S."/>
            <person name="Nolan M."/>
            <person name="Ohm R."/>
            <person name="Pangilinan J."/>
            <person name="Park H.-J."/>
            <person name="Ramirez L."/>
            <person name="Alfaro M."/>
            <person name="Sun H."/>
            <person name="Tritt A."/>
            <person name="Yoshinaga Y."/>
            <person name="Zwiers L.-H."/>
            <person name="Turgeon B."/>
            <person name="Goodwin S."/>
            <person name="Spatafora J."/>
            <person name="Crous P."/>
            <person name="Grigoriev I."/>
        </authorList>
    </citation>
    <scope>NUCLEOTIDE SEQUENCE</scope>
    <source>
        <strain evidence="6">Tuck. ex Michener</strain>
    </source>
</reference>
<name>A0A6A6HPH7_VIRVR</name>
<dbReference type="EMBL" id="ML991771">
    <property type="protein sequence ID" value="KAF2240005.1"/>
    <property type="molecule type" value="Genomic_DNA"/>
</dbReference>